<dbReference type="PANTHER" id="PTHR23342:SF4">
    <property type="entry name" value="AMINO-ACID ACETYLTRANSFERASE, MITOCHONDRIAL"/>
    <property type="match status" value="1"/>
</dbReference>
<keyword evidence="7 14" id="KW-0028">Amino-acid biosynthesis</keyword>
<comment type="function">
    <text evidence="1 14">N-acetylglutamate synthase involved in arginine biosynthesis.</text>
</comment>
<evidence type="ECO:0000256" key="13">
    <source>
        <dbReference type="ARBA" id="ARBA00062052"/>
    </source>
</evidence>
<evidence type="ECO:0000256" key="10">
    <source>
        <dbReference type="ARBA" id="ARBA00023128"/>
    </source>
</evidence>
<evidence type="ECO:0000259" key="15">
    <source>
        <dbReference type="PROSITE" id="PS51731"/>
    </source>
</evidence>
<evidence type="ECO:0000256" key="9">
    <source>
        <dbReference type="ARBA" id="ARBA00022946"/>
    </source>
</evidence>
<dbReference type="GO" id="GO:0005759">
    <property type="term" value="C:mitochondrial matrix"/>
    <property type="evidence" value="ECO:0007669"/>
    <property type="project" value="TreeGrafter"/>
</dbReference>
<dbReference type="InterPro" id="IPR006855">
    <property type="entry name" value="Vertebrate-like_GNAT_dom"/>
</dbReference>
<protein>
    <recommendedName>
        <fullName evidence="6 14">Amino-acid acetyltransferase, mitochondrial</fullName>
        <ecNumber evidence="5 14">2.3.1.1</ecNumber>
    </recommendedName>
    <alternativeName>
        <fullName evidence="14">Glutamate N-acetyltransferase</fullName>
    </alternativeName>
    <alternativeName>
        <fullName evidence="14">N-acetylglutamate synthase</fullName>
    </alternativeName>
</protein>
<comment type="subunit">
    <text evidence="13">Interacts with the acetylglutamate kinase chain of AGR5,6.</text>
</comment>
<dbReference type="EC" id="2.3.1.1" evidence="5 14"/>
<organism evidence="16 17">
    <name type="scientific">Saccharomyces pastorianus</name>
    <name type="common">Lager yeast</name>
    <name type="synonym">Saccharomyces cerevisiae x Saccharomyces eubayanus</name>
    <dbReference type="NCBI Taxonomy" id="27292"/>
    <lineage>
        <taxon>Eukaryota</taxon>
        <taxon>Fungi</taxon>
        <taxon>Dikarya</taxon>
        <taxon>Ascomycota</taxon>
        <taxon>Saccharomycotina</taxon>
        <taxon>Saccharomycetes</taxon>
        <taxon>Saccharomycetales</taxon>
        <taxon>Saccharomycetaceae</taxon>
        <taxon>Saccharomyces</taxon>
    </lineage>
</organism>
<keyword evidence="9" id="KW-0809">Transit peptide</keyword>
<evidence type="ECO:0000256" key="8">
    <source>
        <dbReference type="ARBA" id="ARBA00022679"/>
    </source>
</evidence>
<evidence type="ECO:0000256" key="14">
    <source>
        <dbReference type="PIRNR" id="PIRNR007892"/>
    </source>
</evidence>
<evidence type="ECO:0000256" key="12">
    <source>
        <dbReference type="ARBA" id="ARBA00048372"/>
    </source>
</evidence>
<evidence type="ECO:0000256" key="6">
    <source>
        <dbReference type="ARBA" id="ARBA00018802"/>
    </source>
</evidence>
<reference evidence="16 17" key="1">
    <citation type="journal article" date="2019" name="BMC Genomics">
        <title>Chromosome level assembly and comparative genome analysis confirm lager-brewing yeasts originated from a single hybridization.</title>
        <authorList>
            <person name="Salazar A.N."/>
            <person name="Gorter de Vries A.R."/>
            <person name="van den Broek M."/>
            <person name="Brouwers N."/>
            <person name="de la Torre Cortes P."/>
            <person name="Kuijpers N.G.A."/>
            <person name="Daran J.G."/>
            <person name="Abeel T."/>
        </authorList>
    </citation>
    <scope>NUCLEOTIDE SEQUENCE [LARGE SCALE GENOMIC DNA]</scope>
    <source>
        <strain evidence="16 17">CBS 1483</strain>
    </source>
</reference>
<evidence type="ECO:0000256" key="3">
    <source>
        <dbReference type="ARBA" id="ARBA00004925"/>
    </source>
</evidence>
<comment type="subcellular location">
    <subcellularLocation>
        <location evidence="2 14">Mitochondrion</location>
    </subcellularLocation>
</comment>
<keyword evidence="10 14" id="KW-0496">Mitochondrion</keyword>
<evidence type="ECO:0000256" key="1">
    <source>
        <dbReference type="ARBA" id="ARBA00002294"/>
    </source>
</evidence>
<evidence type="ECO:0000256" key="11">
    <source>
        <dbReference type="ARBA" id="ARBA00023315"/>
    </source>
</evidence>
<dbReference type="UniPathway" id="UPA00068">
    <property type="reaction ID" value="UER00106"/>
</dbReference>
<dbReference type="PROSITE" id="PS51731">
    <property type="entry name" value="GNAT_NAGS"/>
    <property type="match status" value="1"/>
</dbReference>
<comment type="pathway">
    <text evidence="3 14">Amino-acid biosynthesis; L-arginine biosynthesis; N(2)-acetyl-L-ornithine from L-glutamate: step 1/4.</text>
</comment>
<keyword evidence="8 14" id="KW-0808">Transferase</keyword>
<dbReference type="PANTHER" id="PTHR23342">
    <property type="entry name" value="N-ACETYLGLUTAMATE SYNTHASE"/>
    <property type="match status" value="1"/>
</dbReference>
<evidence type="ECO:0000313" key="16">
    <source>
        <dbReference type="EMBL" id="QID80397.1"/>
    </source>
</evidence>
<proteinExistence type="inferred from homology"/>
<dbReference type="InterPro" id="IPR011190">
    <property type="entry name" value="GlcNAc_Synth_fun"/>
</dbReference>
<evidence type="ECO:0000256" key="7">
    <source>
        <dbReference type="ARBA" id="ARBA00022605"/>
    </source>
</evidence>
<evidence type="ECO:0000256" key="4">
    <source>
        <dbReference type="ARBA" id="ARBA00008694"/>
    </source>
</evidence>
<dbReference type="FunFam" id="3.40.630.30:FF:000049">
    <property type="entry name" value="Amino-acid acetyltransferase, mitochondrial"/>
    <property type="match status" value="1"/>
</dbReference>
<keyword evidence="11 14" id="KW-0012">Acyltransferase</keyword>
<accession>A0A6C1DV51</accession>
<name>A0A6C1DV51_SACPS</name>
<dbReference type="GO" id="GO:0006592">
    <property type="term" value="P:ornithine biosynthetic process"/>
    <property type="evidence" value="ECO:0007669"/>
    <property type="project" value="TreeGrafter"/>
</dbReference>
<evidence type="ECO:0000313" key="17">
    <source>
        <dbReference type="Proteomes" id="UP000501346"/>
    </source>
</evidence>
<keyword evidence="17" id="KW-1185">Reference proteome</keyword>
<dbReference type="GO" id="GO:0004042">
    <property type="term" value="F:L-glutamate N-acetyltransferase activity"/>
    <property type="evidence" value="ECO:0007669"/>
    <property type="project" value="InterPro"/>
</dbReference>
<dbReference type="EMBL" id="CP048991">
    <property type="protein sequence ID" value="QID80397.1"/>
    <property type="molecule type" value="Genomic_DNA"/>
</dbReference>
<sequence>MWRRIFAHGLKYDQPNASSKNLILSVLNTTATKREAKDYLSKYTNDSGQHNHCLFFIRDLHKVAPAILSQFSSVIKRLGMLGLRPMFVIPPSPTHVNIQAELLDSIVTEADLKPLHFKEGLTKSRTGLYHSVFSQESRFFDIGNSNFIPIVKPYVYNEETASEFMTKDVVKFMDCLCQGNIPHIDKFFILNNAGGIPSGERNDNAHVFINLSQELEHLSSSLSHNISTLTKREPRSQNLLHRMEVYVKKDEISSLECEYHDHLENLLLMDKVLSNLAATATGLITTVKAAALSSDRKNPLVYNLLTDRSLISSSLPRFKKKDGEIDSPANMFDDHAWYELPSQQVNAAPSNSDAVLVTTVLKKGVHIKTYDYKTLTQFNSIGLPKEFHVSEKGAKPSSNSPKLDINKFKSIIDQSFKRSLDLHDYIKRINGKIATIIVIGDYEGIAILTYEGSEENSFVYLDKFAVLPHLKGSLGISDIIFNLMFKKFPNEILWRSRKDNVVNKWYFQRSVAVLDLSIDLDPEHCDEKQSQFKLFYYGNPQYAKRALRDKKRLREFMRSVRDIKPSWENEKNIS</sequence>
<dbReference type="OrthoDB" id="5585968at2759"/>
<evidence type="ECO:0000256" key="2">
    <source>
        <dbReference type="ARBA" id="ARBA00004173"/>
    </source>
</evidence>
<comment type="catalytic activity">
    <reaction evidence="12 14">
        <text>L-glutamate + acetyl-CoA = N-acetyl-L-glutamate + CoA + H(+)</text>
        <dbReference type="Rhea" id="RHEA:24292"/>
        <dbReference type="ChEBI" id="CHEBI:15378"/>
        <dbReference type="ChEBI" id="CHEBI:29985"/>
        <dbReference type="ChEBI" id="CHEBI:44337"/>
        <dbReference type="ChEBI" id="CHEBI:57287"/>
        <dbReference type="ChEBI" id="CHEBI:57288"/>
        <dbReference type="EC" id="2.3.1.1"/>
    </reaction>
</comment>
<comment type="similarity">
    <text evidence="4 14">Belongs to the acetyltransferase family.</text>
</comment>
<dbReference type="AlphaFoldDB" id="A0A6C1DV51"/>
<feature type="domain" description="N-acetyltransferase" evidence="15">
    <location>
        <begin position="392"/>
        <end position="560"/>
    </location>
</feature>
<dbReference type="GO" id="GO:0006526">
    <property type="term" value="P:L-arginine biosynthetic process"/>
    <property type="evidence" value="ECO:0007669"/>
    <property type="project" value="UniProtKB-UniPathway"/>
</dbReference>
<gene>
    <name evidence="16" type="primary">ARG2_1</name>
    <name evidence="16" type="ORF">GRS66_002717</name>
</gene>
<evidence type="ECO:0000256" key="5">
    <source>
        <dbReference type="ARBA" id="ARBA00012697"/>
    </source>
</evidence>
<dbReference type="PIRSF" id="PIRSF007892">
    <property type="entry name" value="NAGS_fungal"/>
    <property type="match status" value="1"/>
</dbReference>
<dbReference type="Gene3D" id="3.40.630.30">
    <property type="match status" value="1"/>
</dbReference>
<dbReference type="Pfam" id="PF04768">
    <property type="entry name" value="NAT"/>
    <property type="match status" value="1"/>
</dbReference>
<dbReference type="Proteomes" id="UP000501346">
    <property type="component" value="Chromosome ScX-SeX"/>
</dbReference>